<dbReference type="Pfam" id="PF02089">
    <property type="entry name" value="Palm_thioest"/>
    <property type="match status" value="1"/>
</dbReference>
<evidence type="ECO:0000256" key="5">
    <source>
        <dbReference type="ARBA" id="ARBA00023157"/>
    </source>
</evidence>
<feature type="signal peptide" evidence="8">
    <location>
        <begin position="1"/>
        <end position="16"/>
    </location>
</feature>
<dbReference type="InterPro" id="IPR002472">
    <property type="entry name" value="Palm_thioest"/>
</dbReference>
<comment type="caution">
    <text evidence="9">The sequence shown here is derived from an EMBL/GenBank/DDBJ whole genome shotgun (WGS) entry which is preliminary data.</text>
</comment>
<evidence type="ECO:0000256" key="8">
    <source>
        <dbReference type="SAM" id="SignalP"/>
    </source>
</evidence>
<organism evidence="9 10">
    <name type="scientific">Phlyctema vagabunda</name>
    <dbReference type="NCBI Taxonomy" id="108571"/>
    <lineage>
        <taxon>Eukaryota</taxon>
        <taxon>Fungi</taxon>
        <taxon>Dikarya</taxon>
        <taxon>Ascomycota</taxon>
        <taxon>Pezizomycotina</taxon>
        <taxon>Leotiomycetes</taxon>
        <taxon>Helotiales</taxon>
        <taxon>Dermateaceae</taxon>
        <taxon>Phlyctema</taxon>
    </lineage>
</organism>
<dbReference type="Proteomes" id="UP001629113">
    <property type="component" value="Unassembled WGS sequence"/>
</dbReference>
<dbReference type="EMBL" id="JBFCZG010000001">
    <property type="protein sequence ID" value="KAL3427517.1"/>
    <property type="molecule type" value="Genomic_DNA"/>
</dbReference>
<evidence type="ECO:0000256" key="1">
    <source>
        <dbReference type="ARBA" id="ARBA00012423"/>
    </source>
</evidence>
<dbReference type="PRINTS" id="PR00414">
    <property type="entry name" value="PPTHIESTRASE"/>
</dbReference>
<evidence type="ECO:0000256" key="7">
    <source>
        <dbReference type="ARBA" id="ARBA00031934"/>
    </source>
</evidence>
<keyword evidence="10" id="KW-1185">Reference proteome</keyword>
<accession>A0ABR4PVY2</accession>
<evidence type="ECO:0000313" key="10">
    <source>
        <dbReference type="Proteomes" id="UP001629113"/>
    </source>
</evidence>
<feature type="chain" id="PRO_5046661633" description="Palmitoyl-protein thioesterase 1" evidence="8">
    <location>
        <begin position="17"/>
        <end position="392"/>
    </location>
</feature>
<keyword evidence="5" id="KW-1015">Disulfide bond</keyword>
<keyword evidence="4" id="KW-0378">Hydrolase</keyword>
<keyword evidence="3 8" id="KW-0732">Signal</keyword>
<proteinExistence type="predicted"/>
<dbReference type="Gene3D" id="3.40.50.1820">
    <property type="entry name" value="alpha/beta hydrolase"/>
    <property type="match status" value="1"/>
</dbReference>
<name>A0ABR4PVY2_9HELO</name>
<dbReference type="PANTHER" id="PTHR11247:SF8">
    <property type="entry name" value="PALMITOYL-PROTEIN THIOESTERASE 1"/>
    <property type="match status" value="1"/>
</dbReference>
<evidence type="ECO:0000256" key="6">
    <source>
        <dbReference type="ARBA" id="ARBA00023180"/>
    </source>
</evidence>
<evidence type="ECO:0000313" key="9">
    <source>
        <dbReference type="EMBL" id="KAL3427517.1"/>
    </source>
</evidence>
<protein>
    <recommendedName>
        <fullName evidence="2">Palmitoyl-protein thioesterase 1</fullName>
        <ecNumber evidence="1">3.1.2.22</ecNumber>
    </recommendedName>
    <alternativeName>
        <fullName evidence="7">Palmitoyl-protein hydrolase 1</fullName>
    </alternativeName>
</protein>
<dbReference type="SUPFAM" id="SSF53474">
    <property type="entry name" value="alpha/beta-Hydrolases"/>
    <property type="match status" value="1"/>
</dbReference>
<dbReference type="InterPro" id="IPR029058">
    <property type="entry name" value="AB_hydrolase_fold"/>
</dbReference>
<dbReference type="PANTHER" id="PTHR11247">
    <property type="entry name" value="PALMITOYL-PROTEIN THIOESTERASE/DOLICHYLDIPHOSPHATASE 1"/>
    <property type="match status" value="1"/>
</dbReference>
<evidence type="ECO:0000256" key="4">
    <source>
        <dbReference type="ARBA" id="ARBA00022801"/>
    </source>
</evidence>
<evidence type="ECO:0000256" key="2">
    <source>
        <dbReference type="ARBA" id="ARBA00014212"/>
    </source>
</evidence>
<sequence length="392" mass="43992">MVRLLNILPLIAVGRAFVLHPDLPSLLSDDDFETPLPLVIWHGLGDNYAADGLAQIAELADEANPGTFVYTVRLDEDPSADRTATFFGNLTLQIDKVCEDLASHPILSTAPAIDALGFSQGGQFLRAYVERCNSPPVRSLVTFGSQHNGISEFQACGATDFVCKGAQALLRSNTWSTFVQSRLVPAQYFRDPAQYDQYLENSNFLADINNERLLKNQTYKANLEKLEKFVMYVFDDDTTVVPKETGWFSEVNGTEVIPLRERAIYTEDWIGLKTLDKKGALEFKSTEGGHMTLSDKLLRSVFKESYGPMKKNQSIPPGLQSLTYQQSLKLLEEKNKARLSEETLRAAEKSGELKVDDASEKLVREMRKKLVEQANNFAMRVQREHGPMQEEL</sequence>
<evidence type="ECO:0000256" key="3">
    <source>
        <dbReference type="ARBA" id="ARBA00022729"/>
    </source>
</evidence>
<reference evidence="9 10" key="1">
    <citation type="submission" date="2024-06" db="EMBL/GenBank/DDBJ databases">
        <title>Complete genome of Phlyctema vagabunda strain 19-DSS-EL-015.</title>
        <authorList>
            <person name="Fiorenzani C."/>
        </authorList>
    </citation>
    <scope>NUCLEOTIDE SEQUENCE [LARGE SCALE GENOMIC DNA]</scope>
    <source>
        <strain evidence="9 10">19-DSS-EL-015</strain>
    </source>
</reference>
<dbReference type="EC" id="3.1.2.22" evidence="1"/>
<keyword evidence="6" id="KW-0325">Glycoprotein</keyword>
<gene>
    <name evidence="9" type="ORF">PVAG01_01026</name>
</gene>